<dbReference type="InterPro" id="IPR001660">
    <property type="entry name" value="SAM"/>
</dbReference>
<sequence>MIQNGFSSHASTFEENEIDGEAMQCLTENALVQLIPVVGPRMKFIKQLESLKKTSRPESIDVVEEGTPIANEEMEVQDRIPADTEVKARKRKRTHSLTAKRRQRLARNKRKREERQKSKTGLELLMSDLKQKNQNLHEAIGVEKKMKEKYFEMWRASERKKRN</sequence>
<evidence type="ECO:0000313" key="4">
    <source>
        <dbReference type="Proteomes" id="UP001159428"/>
    </source>
</evidence>
<dbReference type="Pfam" id="PF00536">
    <property type="entry name" value="SAM_1"/>
    <property type="match status" value="1"/>
</dbReference>
<proteinExistence type="predicted"/>
<keyword evidence="4" id="KW-1185">Reference proteome</keyword>
<feature type="region of interest" description="Disordered" evidence="1">
    <location>
        <begin position="86"/>
        <end position="121"/>
    </location>
</feature>
<reference evidence="3 4" key="1">
    <citation type="submission" date="2022-05" db="EMBL/GenBank/DDBJ databases">
        <authorList>
            <consortium name="Genoscope - CEA"/>
            <person name="William W."/>
        </authorList>
    </citation>
    <scope>NUCLEOTIDE SEQUENCE [LARGE SCALE GENOMIC DNA]</scope>
</reference>
<dbReference type="Gene3D" id="1.10.150.50">
    <property type="entry name" value="Transcription Factor, Ets-1"/>
    <property type="match status" value="1"/>
</dbReference>
<comment type="caution">
    <text evidence="3">The sequence shown here is derived from an EMBL/GenBank/DDBJ whole genome shotgun (WGS) entry which is preliminary data.</text>
</comment>
<accession>A0AAU9X0Z3</accession>
<organism evidence="3 4">
    <name type="scientific">Pocillopora meandrina</name>
    <dbReference type="NCBI Taxonomy" id="46732"/>
    <lineage>
        <taxon>Eukaryota</taxon>
        <taxon>Metazoa</taxon>
        <taxon>Cnidaria</taxon>
        <taxon>Anthozoa</taxon>
        <taxon>Hexacorallia</taxon>
        <taxon>Scleractinia</taxon>
        <taxon>Astrocoeniina</taxon>
        <taxon>Pocilloporidae</taxon>
        <taxon>Pocillopora</taxon>
    </lineage>
</organism>
<evidence type="ECO:0000256" key="1">
    <source>
        <dbReference type="SAM" id="MobiDB-lite"/>
    </source>
</evidence>
<gene>
    <name evidence="3" type="ORF">PMEA_00015174</name>
</gene>
<protein>
    <recommendedName>
        <fullName evidence="2">SAM domain-containing protein</fullName>
    </recommendedName>
</protein>
<name>A0AAU9X0Z3_9CNID</name>
<dbReference type="AlphaFoldDB" id="A0AAU9X0Z3"/>
<feature type="domain" description="SAM" evidence="2">
    <location>
        <begin position="5"/>
        <end position="52"/>
    </location>
</feature>
<dbReference type="CDD" id="cd09487">
    <property type="entry name" value="SAM_superfamily"/>
    <property type="match status" value="1"/>
</dbReference>
<dbReference type="Proteomes" id="UP001159428">
    <property type="component" value="Unassembled WGS sequence"/>
</dbReference>
<dbReference type="EMBL" id="CALNXJ010000027">
    <property type="protein sequence ID" value="CAH3132759.1"/>
    <property type="molecule type" value="Genomic_DNA"/>
</dbReference>
<dbReference type="SUPFAM" id="SSF47769">
    <property type="entry name" value="SAM/Pointed domain"/>
    <property type="match status" value="1"/>
</dbReference>
<evidence type="ECO:0000259" key="2">
    <source>
        <dbReference type="Pfam" id="PF00536"/>
    </source>
</evidence>
<feature type="compositionally biased region" description="Basic residues" evidence="1">
    <location>
        <begin position="88"/>
        <end position="110"/>
    </location>
</feature>
<evidence type="ECO:0000313" key="3">
    <source>
        <dbReference type="EMBL" id="CAH3132759.1"/>
    </source>
</evidence>
<dbReference type="InterPro" id="IPR013761">
    <property type="entry name" value="SAM/pointed_sf"/>
</dbReference>